<organism evidence="5 6">
    <name type="scientific">Streptodolium elevatio</name>
    <dbReference type="NCBI Taxonomy" id="3157996"/>
    <lineage>
        <taxon>Bacteria</taxon>
        <taxon>Bacillati</taxon>
        <taxon>Actinomycetota</taxon>
        <taxon>Actinomycetes</taxon>
        <taxon>Kitasatosporales</taxon>
        <taxon>Streptomycetaceae</taxon>
        <taxon>Streptodolium</taxon>
    </lineage>
</organism>
<dbReference type="EMBL" id="JBEZFP010000032">
    <property type="protein sequence ID" value="MEU8134810.1"/>
    <property type="molecule type" value="Genomic_DNA"/>
</dbReference>
<feature type="domain" description="Carrier" evidence="4">
    <location>
        <begin position="35"/>
        <end position="110"/>
    </location>
</feature>
<reference evidence="5 6" key="1">
    <citation type="submission" date="2024-06" db="EMBL/GenBank/DDBJ databases">
        <title>The Natural Products Discovery Center: Release of the First 8490 Sequenced Strains for Exploring Actinobacteria Biosynthetic Diversity.</title>
        <authorList>
            <person name="Kalkreuter E."/>
            <person name="Kautsar S.A."/>
            <person name="Yang D."/>
            <person name="Bader C.D."/>
            <person name="Teijaro C.N."/>
            <person name="Fluegel L."/>
            <person name="Davis C.M."/>
            <person name="Simpson J.R."/>
            <person name="Lauterbach L."/>
            <person name="Steele A.D."/>
            <person name="Gui C."/>
            <person name="Meng S."/>
            <person name="Li G."/>
            <person name="Viehrig K."/>
            <person name="Ye F."/>
            <person name="Su P."/>
            <person name="Kiefer A.F."/>
            <person name="Nichols A."/>
            <person name="Cepeda A.J."/>
            <person name="Yan W."/>
            <person name="Fan B."/>
            <person name="Jiang Y."/>
            <person name="Adhikari A."/>
            <person name="Zheng C.-J."/>
            <person name="Schuster L."/>
            <person name="Cowan T.M."/>
            <person name="Smanski M.J."/>
            <person name="Chevrette M.G."/>
            <person name="De Carvalho L.P.S."/>
            <person name="Shen B."/>
        </authorList>
    </citation>
    <scope>NUCLEOTIDE SEQUENCE [LARGE SCALE GENOMIC DNA]</scope>
    <source>
        <strain evidence="5 6">NPDC048946</strain>
    </source>
</reference>
<dbReference type="Gene3D" id="1.10.1200.10">
    <property type="entry name" value="ACP-like"/>
    <property type="match status" value="1"/>
</dbReference>
<dbReference type="SUPFAM" id="SSF47336">
    <property type="entry name" value="ACP-like"/>
    <property type="match status" value="1"/>
</dbReference>
<dbReference type="SMART" id="SM00823">
    <property type="entry name" value="PKS_PP"/>
    <property type="match status" value="1"/>
</dbReference>
<keyword evidence="2" id="KW-0597">Phosphoprotein</keyword>
<proteinExistence type="predicted"/>
<feature type="region of interest" description="Disordered" evidence="3">
    <location>
        <begin position="1"/>
        <end position="26"/>
    </location>
</feature>
<evidence type="ECO:0000313" key="5">
    <source>
        <dbReference type="EMBL" id="MEU8134810.1"/>
    </source>
</evidence>
<name>A0ABV3DGC3_9ACTN</name>
<dbReference type="Proteomes" id="UP001551482">
    <property type="component" value="Unassembled WGS sequence"/>
</dbReference>
<keyword evidence="1" id="KW-0596">Phosphopantetheine</keyword>
<dbReference type="InterPro" id="IPR009081">
    <property type="entry name" value="PP-bd_ACP"/>
</dbReference>
<dbReference type="PANTHER" id="PTHR44845:SF7">
    <property type="entry name" value="PLIPASTATIN SYNTHASE SUBUNIT D"/>
    <property type="match status" value="1"/>
</dbReference>
<dbReference type="PROSITE" id="PS50075">
    <property type="entry name" value="CARRIER"/>
    <property type="match status" value="1"/>
</dbReference>
<gene>
    <name evidence="5" type="ORF">AB0C36_14995</name>
</gene>
<keyword evidence="6" id="KW-1185">Reference proteome</keyword>
<comment type="caution">
    <text evidence="5">The sequence shown here is derived from an EMBL/GenBank/DDBJ whole genome shotgun (WGS) entry which is preliminary data.</text>
</comment>
<dbReference type="InterPro" id="IPR020806">
    <property type="entry name" value="PKS_PP-bd"/>
</dbReference>
<evidence type="ECO:0000256" key="2">
    <source>
        <dbReference type="ARBA" id="ARBA00022553"/>
    </source>
</evidence>
<evidence type="ECO:0000313" key="6">
    <source>
        <dbReference type="Proteomes" id="UP001551482"/>
    </source>
</evidence>
<evidence type="ECO:0000259" key="4">
    <source>
        <dbReference type="PROSITE" id="PS50075"/>
    </source>
</evidence>
<evidence type="ECO:0000256" key="1">
    <source>
        <dbReference type="ARBA" id="ARBA00022450"/>
    </source>
</evidence>
<dbReference type="RefSeq" id="WP_358353774.1">
    <property type="nucleotide sequence ID" value="NZ_JBEZFP010000032.1"/>
</dbReference>
<evidence type="ECO:0000256" key="3">
    <source>
        <dbReference type="SAM" id="MobiDB-lite"/>
    </source>
</evidence>
<dbReference type="PANTHER" id="PTHR44845">
    <property type="entry name" value="CARRIER DOMAIN-CONTAINING PROTEIN"/>
    <property type="match status" value="1"/>
</dbReference>
<sequence length="117" mass="12289">MAQNHHVVRPGAAHDPGAADEEARVEAGITTDYAAPRTGLEERLVRLWESALRFGPVGIEDDFFELGGDSMLAARVQLDVDVEFGVEISAAALFLSPTVATLAEAVEEALKSAGAGV</sequence>
<dbReference type="InterPro" id="IPR036736">
    <property type="entry name" value="ACP-like_sf"/>
</dbReference>
<protein>
    <submittedName>
        <fullName evidence="5">Phosphopantetheine-binding protein</fullName>
    </submittedName>
</protein>
<dbReference type="Pfam" id="PF00550">
    <property type="entry name" value="PP-binding"/>
    <property type="match status" value="1"/>
</dbReference>
<accession>A0ABV3DGC3</accession>